<accession>A0ACB0YCF2</accession>
<keyword evidence="2" id="KW-1185">Reference proteome</keyword>
<evidence type="ECO:0000313" key="1">
    <source>
        <dbReference type="EMBL" id="CAK5041040.1"/>
    </source>
</evidence>
<proteinExistence type="predicted"/>
<sequence>MFLYIWPAEFGLPSMDIESLQFMAASKICAAPILFEYSTRPWKSPTGKYFFLF</sequence>
<organism evidence="1 2">
    <name type="scientific">Meloidogyne enterolobii</name>
    <name type="common">Root-knot nematode worm</name>
    <name type="synonym">Meloidogyne mayaguensis</name>
    <dbReference type="NCBI Taxonomy" id="390850"/>
    <lineage>
        <taxon>Eukaryota</taxon>
        <taxon>Metazoa</taxon>
        <taxon>Ecdysozoa</taxon>
        <taxon>Nematoda</taxon>
        <taxon>Chromadorea</taxon>
        <taxon>Rhabditida</taxon>
        <taxon>Tylenchina</taxon>
        <taxon>Tylenchomorpha</taxon>
        <taxon>Tylenchoidea</taxon>
        <taxon>Meloidogynidae</taxon>
        <taxon>Meloidogyninae</taxon>
        <taxon>Meloidogyne</taxon>
    </lineage>
</organism>
<dbReference type="EMBL" id="CAVMJV010000010">
    <property type="protein sequence ID" value="CAK5041040.1"/>
    <property type="molecule type" value="Genomic_DNA"/>
</dbReference>
<gene>
    <name evidence="1" type="ORF">MENTE1834_LOCUS10398</name>
</gene>
<comment type="caution">
    <text evidence="1">The sequence shown here is derived from an EMBL/GenBank/DDBJ whole genome shotgun (WGS) entry which is preliminary data.</text>
</comment>
<dbReference type="Proteomes" id="UP001497535">
    <property type="component" value="Unassembled WGS sequence"/>
</dbReference>
<name>A0ACB0YCF2_MELEN</name>
<evidence type="ECO:0000313" key="2">
    <source>
        <dbReference type="Proteomes" id="UP001497535"/>
    </source>
</evidence>
<reference evidence="1" key="1">
    <citation type="submission" date="2023-11" db="EMBL/GenBank/DDBJ databases">
        <authorList>
            <person name="Poullet M."/>
        </authorList>
    </citation>
    <scope>NUCLEOTIDE SEQUENCE</scope>
    <source>
        <strain evidence="1">E1834</strain>
    </source>
</reference>
<protein>
    <submittedName>
        <fullName evidence="1">Uncharacterized protein</fullName>
    </submittedName>
</protein>